<organism evidence="2 3">
    <name type="scientific">Leptospira inadai serovar Lyme str. 10</name>
    <dbReference type="NCBI Taxonomy" id="1049790"/>
    <lineage>
        <taxon>Bacteria</taxon>
        <taxon>Pseudomonadati</taxon>
        <taxon>Spirochaetota</taxon>
        <taxon>Spirochaetia</taxon>
        <taxon>Leptospirales</taxon>
        <taxon>Leptospiraceae</taxon>
        <taxon>Leptospira</taxon>
    </lineage>
</organism>
<dbReference type="AlphaFoldDB" id="V6HTN9"/>
<dbReference type="EMBL" id="AHMM02000024">
    <property type="protein sequence ID" value="EQA36033.1"/>
    <property type="molecule type" value="Genomic_DNA"/>
</dbReference>
<accession>V6HTN9</accession>
<name>V6HTN9_9LEPT</name>
<sequence>METLWGRGKIHSNIGIFLKIVIYTKLLTIPENPVTPRSNIIRF</sequence>
<reference evidence="2 3" key="1">
    <citation type="submission" date="2013-05" db="EMBL/GenBank/DDBJ databases">
        <authorList>
            <person name="Harkins D.M."/>
            <person name="Durkin A.S."/>
            <person name="Brinkac L.M."/>
            <person name="Haft D.H."/>
            <person name="Selengut J.D."/>
            <person name="Sanka R."/>
            <person name="DePew J."/>
            <person name="Purushe J."/>
            <person name="Hartskeerl R.A."/>
            <person name="Ahmed A."/>
            <person name="van der Linden H."/>
            <person name="Goris M.G.A."/>
            <person name="Vinetz J.M."/>
            <person name="Sutton G.G."/>
            <person name="Nierman W.C."/>
            <person name="Fouts D.E."/>
        </authorList>
    </citation>
    <scope>NUCLEOTIDE SEQUENCE [LARGE SCALE GENOMIC DNA]</scope>
    <source>
        <strain evidence="2 3">10</strain>
    </source>
</reference>
<protein>
    <submittedName>
        <fullName evidence="2">Uncharacterized protein</fullName>
    </submittedName>
</protein>
<evidence type="ECO:0000313" key="2">
    <source>
        <dbReference type="EMBL" id="EQA36074.1"/>
    </source>
</evidence>
<dbReference type="Proteomes" id="UP000018719">
    <property type="component" value="Unassembled WGS sequence"/>
</dbReference>
<gene>
    <name evidence="1" type="ORF">LEP1GSC047_0213</name>
    <name evidence="2" type="ORF">LEP1GSC047_0599</name>
</gene>
<dbReference type="EMBL" id="AHMM02000024">
    <property type="protein sequence ID" value="EQA36074.1"/>
    <property type="molecule type" value="Genomic_DNA"/>
</dbReference>
<evidence type="ECO:0000313" key="1">
    <source>
        <dbReference type="EMBL" id="EQA36033.1"/>
    </source>
</evidence>
<evidence type="ECO:0000313" key="3">
    <source>
        <dbReference type="Proteomes" id="UP000018719"/>
    </source>
</evidence>
<comment type="caution">
    <text evidence="2">The sequence shown here is derived from an EMBL/GenBank/DDBJ whole genome shotgun (WGS) entry which is preliminary data.</text>
</comment>
<proteinExistence type="predicted"/>